<organism evidence="1 2">
    <name type="scientific">Dokdonella koreensis DS-123</name>
    <dbReference type="NCBI Taxonomy" id="1300342"/>
    <lineage>
        <taxon>Bacteria</taxon>
        <taxon>Pseudomonadati</taxon>
        <taxon>Pseudomonadota</taxon>
        <taxon>Gammaproteobacteria</taxon>
        <taxon>Lysobacterales</taxon>
        <taxon>Rhodanobacteraceae</taxon>
        <taxon>Dokdonella</taxon>
    </lineage>
</organism>
<name>A0A160DW72_9GAMM</name>
<reference evidence="1 2" key="1">
    <citation type="submission" date="2016-04" db="EMBL/GenBank/DDBJ databases">
        <title>Complete genome sequence of Dokdonella koreensis DS-123T.</title>
        <authorList>
            <person name="Kim J.F."/>
            <person name="Lee H."/>
            <person name="Kwak M.-J."/>
        </authorList>
    </citation>
    <scope>NUCLEOTIDE SEQUENCE [LARGE SCALE GENOMIC DNA]</scope>
    <source>
        <strain evidence="1 2">DS-123</strain>
    </source>
</reference>
<dbReference type="Proteomes" id="UP000076830">
    <property type="component" value="Chromosome"/>
</dbReference>
<evidence type="ECO:0000313" key="2">
    <source>
        <dbReference type="Proteomes" id="UP000076830"/>
    </source>
</evidence>
<proteinExistence type="predicted"/>
<keyword evidence="2" id="KW-1185">Reference proteome</keyword>
<evidence type="ECO:0000313" key="1">
    <source>
        <dbReference type="EMBL" id="ANB18847.1"/>
    </source>
</evidence>
<sequence>MVRQALGRFQPSVAFLRAAARAAGVDPPQPAAVRSAFLAMDYHLNWLYAALAGGTPDGAARHNARLAPFRSADPGDEARADPPRFLIENSQEDIDLLLAYVRPDGGTQLILVEAKCTSGFTDAQLASKVARLCGILQHAAPDVSQVDIKLVLQSPPGLQREETIRERLDAVRGECARFGLEHLIPETHRGCGWLPLAVAPHDPDGFWVVKFGTGELSEAEHGERLAAAKDKQRFYWPTWRLERRRRLAGDVPSPGIAGEPDRMP</sequence>
<accession>A0A160DW72</accession>
<gene>
    <name evidence="1" type="ORF">I596_2854</name>
</gene>
<protein>
    <submittedName>
        <fullName evidence="1">Uncharacterized protein</fullName>
    </submittedName>
</protein>
<dbReference type="AlphaFoldDB" id="A0A160DW72"/>
<dbReference type="KEGG" id="dko:I596_2854"/>
<dbReference type="EMBL" id="CP015249">
    <property type="protein sequence ID" value="ANB18847.1"/>
    <property type="molecule type" value="Genomic_DNA"/>
</dbReference>